<evidence type="ECO:0000256" key="1">
    <source>
        <dbReference type="SAM" id="MobiDB-lite"/>
    </source>
</evidence>
<dbReference type="AlphaFoldDB" id="A0A7W7Z067"/>
<dbReference type="Proteomes" id="UP000542353">
    <property type="component" value="Unassembled WGS sequence"/>
</dbReference>
<protein>
    <submittedName>
        <fullName evidence="2">Uncharacterized protein</fullName>
    </submittedName>
</protein>
<gene>
    <name evidence="2" type="ORF">HNR60_000308</name>
</gene>
<evidence type="ECO:0000313" key="2">
    <source>
        <dbReference type="EMBL" id="MBB5045579.1"/>
    </source>
</evidence>
<name>A0A7W7Z067_9BRAD</name>
<proteinExistence type="predicted"/>
<keyword evidence="3" id="KW-1185">Reference proteome</keyword>
<comment type="caution">
    <text evidence="2">The sequence shown here is derived from an EMBL/GenBank/DDBJ whole genome shotgun (WGS) entry which is preliminary data.</text>
</comment>
<accession>A0A7W7Z067</accession>
<feature type="region of interest" description="Disordered" evidence="1">
    <location>
        <begin position="108"/>
        <end position="135"/>
    </location>
</feature>
<reference evidence="2 3" key="1">
    <citation type="submission" date="2020-08" db="EMBL/GenBank/DDBJ databases">
        <title>Genomic Encyclopedia of Type Strains, Phase IV (KMG-IV): sequencing the most valuable type-strain genomes for metagenomic binning, comparative biology and taxonomic classification.</title>
        <authorList>
            <person name="Goeker M."/>
        </authorList>
    </citation>
    <scope>NUCLEOTIDE SEQUENCE [LARGE SCALE GENOMIC DNA]</scope>
    <source>
        <strain evidence="2 3">DSM 12706</strain>
    </source>
</reference>
<feature type="region of interest" description="Disordered" evidence="1">
    <location>
        <begin position="48"/>
        <end position="68"/>
    </location>
</feature>
<dbReference type="EMBL" id="JACHIH010000001">
    <property type="protein sequence ID" value="MBB5045579.1"/>
    <property type="molecule type" value="Genomic_DNA"/>
</dbReference>
<sequence length="135" mass="14992">MPYLPDCHEDMMTLKFPAARKLTVLLAAVAVVAIGLTSSDANAAKRKYYDRSSTAYGPRGPNSSYQAGPRTRIYVTKRSWLDAGTEVLPGDRKFSDYAFPPGRSFGMENLNRPLDRQPLNPASDLGGYPERFPLY</sequence>
<organism evidence="2 3">
    <name type="scientific">Rhodopseudomonas rhenobacensis</name>
    <dbReference type="NCBI Taxonomy" id="87461"/>
    <lineage>
        <taxon>Bacteria</taxon>
        <taxon>Pseudomonadati</taxon>
        <taxon>Pseudomonadota</taxon>
        <taxon>Alphaproteobacteria</taxon>
        <taxon>Hyphomicrobiales</taxon>
        <taxon>Nitrobacteraceae</taxon>
        <taxon>Rhodopseudomonas</taxon>
    </lineage>
</organism>
<evidence type="ECO:0000313" key="3">
    <source>
        <dbReference type="Proteomes" id="UP000542353"/>
    </source>
</evidence>
<feature type="compositionally biased region" description="Polar residues" evidence="1">
    <location>
        <begin position="51"/>
        <end position="66"/>
    </location>
</feature>